<dbReference type="PANTHER" id="PTHR11237:SF4">
    <property type="entry name" value="5-DEMETHOXYUBIQUINONE HYDROXYLASE, MITOCHONDRIAL"/>
    <property type="match status" value="1"/>
</dbReference>
<keyword evidence="8 9" id="KW-0472">Membrane</keyword>
<keyword evidence="6 9" id="KW-0408">Iron</keyword>
<dbReference type="SUPFAM" id="SSF47240">
    <property type="entry name" value="Ferritin-like"/>
    <property type="match status" value="1"/>
</dbReference>
<evidence type="ECO:0000256" key="6">
    <source>
        <dbReference type="ARBA" id="ARBA00023004"/>
    </source>
</evidence>
<reference evidence="11 12" key="1">
    <citation type="submission" date="2019-05" db="EMBL/GenBank/DDBJ databases">
        <title>Draft Genome Sequences of Six Type Strains of the Genus Massilia.</title>
        <authorList>
            <person name="Miess H."/>
            <person name="Frediansyhah A."/>
            <person name="Gross H."/>
        </authorList>
    </citation>
    <scope>NUCLEOTIDE SEQUENCE [LARGE SCALE GENOMIC DNA]</scope>
    <source>
        <strain evidence="11 12">DSMZ 26121</strain>
    </source>
</reference>
<dbReference type="UniPathway" id="UPA00232"/>
<dbReference type="Proteomes" id="UP000584325">
    <property type="component" value="Unassembled WGS sequence"/>
</dbReference>
<keyword evidence="2 9" id="KW-1003">Cell membrane</keyword>
<proteinExistence type="inferred from homology"/>
<dbReference type="PANTHER" id="PTHR11237">
    <property type="entry name" value="COENZYME Q10 BIOSYNTHESIS PROTEIN 7"/>
    <property type="match status" value="1"/>
</dbReference>
<dbReference type="CDD" id="cd01042">
    <property type="entry name" value="DMQH"/>
    <property type="match status" value="1"/>
</dbReference>
<dbReference type="EMBL" id="JACHXS010000013">
    <property type="protein sequence ID" value="MBB3224547.1"/>
    <property type="molecule type" value="Genomic_DNA"/>
</dbReference>
<evidence type="ECO:0000313" key="12">
    <source>
        <dbReference type="Proteomes" id="UP000298763"/>
    </source>
</evidence>
<dbReference type="RefSeq" id="WP_137316100.1">
    <property type="nucleotide sequence ID" value="NZ_CP040017.1"/>
</dbReference>
<feature type="binding site" evidence="9">
    <location>
        <position position="181"/>
    </location>
    <ligand>
        <name>Fe cation</name>
        <dbReference type="ChEBI" id="CHEBI:24875"/>
        <label>2</label>
    </ligand>
</feature>
<keyword evidence="3 9" id="KW-0831">Ubiquinone biosynthesis</keyword>
<dbReference type="HAMAP" id="MF_01658">
    <property type="entry name" value="COQ7"/>
    <property type="match status" value="1"/>
</dbReference>
<dbReference type="Pfam" id="PF03232">
    <property type="entry name" value="COQ7"/>
    <property type="match status" value="1"/>
</dbReference>
<dbReference type="OrthoDB" id="5192789at2"/>
<dbReference type="InterPro" id="IPR012347">
    <property type="entry name" value="Ferritin-like"/>
</dbReference>
<reference evidence="10 13" key="2">
    <citation type="submission" date="2020-08" db="EMBL/GenBank/DDBJ databases">
        <title>Genomic Encyclopedia of Type Strains, Phase III (KMG-III): the genomes of soil and plant-associated and newly described type strains.</title>
        <authorList>
            <person name="Whitman W."/>
        </authorList>
    </citation>
    <scope>NUCLEOTIDE SEQUENCE [LARGE SCALE GENOMIC DNA]</scope>
    <source>
        <strain evidence="10 13">CECT 7753</strain>
    </source>
</reference>
<feature type="binding site" evidence="9">
    <location>
        <position position="64"/>
    </location>
    <ligand>
        <name>Fe cation</name>
        <dbReference type="ChEBI" id="CHEBI:24875"/>
        <label>1</label>
    </ligand>
</feature>
<feature type="binding site" evidence="9">
    <location>
        <position position="94"/>
    </location>
    <ligand>
        <name>Fe cation</name>
        <dbReference type="ChEBI" id="CHEBI:24875"/>
        <label>2</label>
    </ligand>
</feature>
<feature type="binding site" evidence="9">
    <location>
        <position position="178"/>
    </location>
    <ligand>
        <name>Fe cation</name>
        <dbReference type="ChEBI" id="CHEBI:24875"/>
        <label>2</label>
    </ligand>
</feature>
<comment type="pathway">
    <text evidence="1 9">Cofactor biosynthesis; ubiquinone biosynthesis.</text>
</comment>
<keyword evidence="5 9" id="KW-0560">Oxidoreductase</keyword>
<feature type="binding site" evidence="9">
    <location>
        <position position="178"/>
    </location>
    <ligand>
        <name>Fe cation</name>
        <dbReference type="ChEBI" id="CHEBI:24875"/>
        <label>1</label>
    </ligand>
</feature>
<dbReference type="EC" id="1.14.99.60" evidence="9"/>
<dbReference type="InterPro" id="IPR009078">
    <property type="entry name" value="Ferritin-like_SF"/>
</dbReference>
<dbReference type="GO" id="GO:0006744">
    <property type="term" value="P:ubiquinone biosynthetic process"/>
    <property type="evidence" value="ECO:0007669"/>
    <property type="project" value="UniProtKB-UniRule"/>
</dbReference>
<keyword evidence="7 9" id="KW-0503">Monooxygenase</keyword>
<name>A0A4V1EE46_9BURK</name>
<evidence type="ECO:0000256" key="1">
    <source>
        <dbReference type="ARBA" id="ARBA00004749"/>
    </source>
</evidence>
<feature type="binding site" evidence="9">
    <location>
        <position position="97"/>
    </location>
    <ligand>
        <name>Fe cation</name>
        <dbReference type="ChEBI" id="CHEBI:24875"/>
        <label>1</label>
    </ligand>
</feature>
<comment type="similarity">
    <text evidence="9">Belongs to the COQ7 family.</text>
</comment>
<keyword evidence="4 9" id="KW-0479">Metal-binding</keyword>
<keyword evidence="10" id="KW-0830">Ubiquinone</keyword>
<keyword evidence="12" id="KW-1185">Reference proteome</keyword>
<feature type="binding site" evidence="9">
    <location>
        <position position="94"/>
    </location>
    <ligand>
        <name>Fe cation</name>
        <dbReference type="ChEBI" id="CHEBI:24875"/>
        <label>1</label>
    </ligand>
</feature>
<evidence type="ECO:0000256" key="4">
    <source>
        <dbReference type="ARBA" id="ARBA00022723"/>
    </source>
</evidence>
<organism evidence="10 13">
    <name type="scientific">Pseudoduganella umbonata</name>
    <dbReference type="NCBI Taxonomy" id="864828"/>
    <lineage>
        <taxon>Bacteria</taxon>
        <taxon>Pseudomonadati</taxon>
        <taxon>Pseudomonadota</taxon>
        <taxon>Betaproteobacteria</taxon>
        <taxon>Burkholderiales</taxon>
        <taxon>Oxalobacteraceae</taxon>
        <taxon>Telluria group</taxon>
        <taxon>Pseudoduganella</taxon>
    </lineage>
</organism>
<evidence type="ECO:0000256" key="9">
    <source>
        <dbReference type="HAMAP-Rule" id="MF_01658"/>
    </source>
</evidence>
<dbReference type="GO" id="GO:0008682">
    <property type="term" value="F:3-demethoxyubiquinol 3-hydroxylase activity"/>
    <property type="evidence" value="ECO:0007669"/>
    <property type="project" value="UniProtKB-EC"/>
</dbReference>
<comment type="cofactor">
    <cofactor evidence="9">
        <name>Fe cation</name>
        <dbReference type="ChEBI" id="CHEBI:24875"/>
    </cofactor>
    <text evidence="9">Binds 2 iron ions per subunit.</text>
</comment>
<protein>
    <recommendedName>
        <fullName evidence="9">3-demethoxyubiquinol 3-hydroxylase</fullName>
        <shortName evidence="9">DMQ hydroxylase</shortName>
        <ecNumber evidence="9">1.14.99.60</ecNumber>
    </recommendedName>
    <alternativeName>
        <fullName evidence="9">2-nonaprenyl-3-methyl-6-methoxy-1,4-benzoquinol hydroxylase</fullName>
    </alternativeName>
</protein>
<feature type="binding site" evidence="9">
    <location>
        <position position="146"/>
    </location>
    <ligand>
        <name>Fe cation</name>
        <dbReference type="ChEBI" id="CHEBI:24875"/>
        <label>2</label>
    </ligand>
</feature>
<sequence>MSSKFHFHTPLDRFICSTDKALRVLAGVSSASRPTPAAHVDDATLTDEERKHSAGLIRVDHVGEVMAQALYNSQARFAKSDALREKFEEASREEEDHLAWTAQRLKELNSQTSVLAPLFYAGAYALGTVAARMGDPHSLGFVVETERQVEKHLENHLASLPANDAKSRAIVEQMRVDEIAHGKAAQEMGAAQTPLPVRVAMTAMSKLMTGTTYHI</sequence>
<evidence type="ECO:0000256" key="7">
    <source>
        <dbReference type="ARBA" id="ARBA00023033"/>
    </source>
</evidence>
<evidence type="ECO:0000313" key="13">
    <source>
        <dbReference type="Proteomes" id="UP000584325"/>
    </source>
</evidence>
<comment type="function">
    <text evidence="9">Catalyzes the hydroxylation of 2-nonaprenyl-3-methyl-6-methoxy-1,4-benzoquinol during ubiquinone biosynthesis.</text>
</comment>
<dbReference type="AlphaFoldDB" id="A0A4V1EE46"/>
<evidence type="ECO:0000256" key="2">
    <source>
        <dbReference type="ARBA" id="ARBA00022475"/>
    </source>
</evidence>
<dbReference type="EMBL" id="CP040017">
    <property type="protein sequence ID" value="QCP13311.1"/>
    <property type="molecule type" value="Genomic_DNA"/>
</dbReference>
<accession>A0A4V1EE46</accession>
<evidence type="ECO:0000256" key="8">
    <source>
        <dbReference type="ARBA" id="ARBA00023136"/>
    </source>
</evidence>
<evidence type="ECO:0000313" key="10">
    <source>
        <dbReference type="EMBL" id="MBB3224547.1"/>
    </source>
</evidence>
<evidence type="ECO:0000313" key="11">
    <source>
        <dbReference type="EMBL" id="QCP13311.1"/>
    </source>
</evidence>
<dbReference type="GO" id="GO:0046872">
    <property type="term" value="F:metal ion binding"/>
    <property type="evidence" value="ECO:0007669"/>
    <property type="project" value="UniProtKB-KW"/>
</dbReference>
<dbReference type="GO" id="GO:0005886">
    <property type="term" value="C:plasma membrane"/>
    <property type="evidence" value="ECO:0007669"/>
    <property type="project" value="UniProtKB-SubCell"/>
</dbReference>
<gene>
    <name evidence="9 11" type="primary">coq7</name>
    <name evidence="11" type="ORF">FCL38_24925</name>
    <name evidence="10" type="ORF">FHS02_005412</name>
</gene>
<dbReference type="Proteomes" id="UP000298763">
    <property type="component" value="Chromosome"/>
</dbReference>
<comment type="catalytic activity">
    <reaction evidence="9">
        <text>a 5-methoxy-2-methyl-3-(all-trans-polyprenyl)benzene-1,4-diol + AH2 + O2 = a 3-demethylubiquinol + A + H2O</text>
        <dbReference type="Rhea" id="RHEA:50908"/>
        <dbReference type="Rhea" id="RHEA-COMP:10859"/>
        <dbReference type="Rhea" id="RHEA-COMP:10914"/>
        <dbReference type="ChEBI" id="CHEBI:13193"/>
        <dbReference type="ChEBI" id="CHEBI:15377"/>
        <dbReference type="ChEBI" id="CHEBI:15379"/>
        <dbReference type="ChEBI" id="CHEBI:17499"/>
        <dbReference type="ChEBI" id="CHEBI:84167"/>
        <dbReference type="ChEBI" id="CHEBI:84422"/>
        <dbReference type="EC" id="1.14.99.60"/>
    </reaction>
</comment>
<dbReference type="NCBIfam" id="NF033656">
    <property type="entry name" value="DMQ_monoox_COQ7"/>
    <property type="match status" value="1"/>
</dbReference>
<evidence type="ECO:0000256" key="3">
    <source>
        <dbReference type="ARBA" id="ARBA00022688"/>
    </source>
</evidence>
<comment type="subcellular location">
    <subcellularLocation>
        <location evidence="9">Cell membrane</location>
        <topology evidence="9">Peripheral membrane protein</topology>
    </subcellularLocation>
</comment>
<evidence type="ECO:0000256" key="5">
    <source>
        <dbReference type="ARBA" id="ARBA00023002"/>
    </source>
</evidence>
<dbReference type="InterPro" id="IPR011566">
    <property type="entry name" value="Ubq_synth_Coq7"/>
</dbReference>
<dbReference type="InterPro" id="IPR047809">
    <property type="entry name" value="COQ7_proteobact"/>
</dbReference>
<dbReference type="Gene3D" id="1.20.1260.10">
    <property type="match status" value="1"/>
</dbReference>